<keyword evidence="2" id="KW-1185">Reference proteome</keyword>
<dbReference type="HOGENOM" id="CLU_3352092_0_0_1"/>
<evidence type="ECO:0000313" key="2">
    <source>
        <dbReference type="Proteomes" id="UP000009183"/>
    </source>
</evidence>
<dbReference type="EMBL" id="FN595514">
    <property type="protein sequence ID" value="CBI25432.3"/>
    <property type="molecule type" value="Genomic_DNA"/>
</dbReference>
<dbReference type="AlphaFoldDB" id="D7T4K0"/>
<gene>
    <name evidence="1" type="ordered locus">VIT_13s0067g01750</name>
</gene>
<organism evidence="1 2">
    <name type="scientific">Vitis vinifera</name>
    <name type="common">Grape</name>
    <dbReference type="NCBI Taxonomy" id="29760"/>
    <lineage>
        <taxon>Eukaryota</taxon>
        <taxon>Viridiplantae</taxon>
        <taxon>Streptophyta</taxon>
        <taxon>Embryophyta</taxon>
        <taxon>Tracheophyta</taxon>
        <taxon>Spermatophyta</taxon>
        <taxon>Magnoliopsida</taxon>
        <taxon>eudicotyledons</taxon>
        <taxon>Gunneridae</taxon>
        <taxon>Pentapetalae</taxon>
        <taxon>rosids</taxon>
        <taxon>Vitales</taxon>
        <taxon>Vitaceae</taxon>
        <taxon>Viteae</taxon>
        <taxon>Vitis</taxon>
    </lineage>
</organism>
<dbReference type="STRING" id="29760.D7T4K0"/>
<protein>
    <submittedName>
        <fullName evidence="1">Uncharacterized protein</fullName>
    </submittedName>
</protein>
<accession>D7T4K0</accession>
<proteinExistence type="predicted"/>
<dbReference type="PaxDb" id="29760-VIT_13s0067g01750.t01"/>
<dbReference type="Proteomes" id="UP000009183">
    <property type="component" value="Chromosome 13"/>
</dbReference>
<sequence>MCCCCAMVQERRELELRNFDGCQGRKMIPPPFQYMKP</sequence>
<dbReference type="OrthoDB" id="1045822at2759"/>
<dbReference type="InParanoid" id="D7T4K0"/>
<evidence type="ECO:0000313" key="1">
    <source>
        <dbReference type="EMBL" id="CBI25432.3"/>
    </source>
</evidence>
<name>D7T4K0_VITVI</name>
<reference evidence="2" key="1">
    <citation type="journal article" date="2007" name="Nature">
        <title>The grapevine genome sequence suggests ancestral hexaploidization in major angiosperm phyla.</title>
        <authorList>
            <consortium name="The French-Italian Public Consortium for Grapevine Genome Characterization."/>
            <person name="Jaillon O."/>
            <person name="Aury J.-M."/>
            <person name="Noel B."/>
            <person name="Policriti A."/>
            <person name="Clepet C."/>
            <person name="Casagrande A."/>
            <person name="Choisne N."/>
            <person name="Aubourg S."/>
            <person name="Vitulo N."/>
            <person name="Jubin C."/>
            <person name="Vezzi A."/>
            <person name="Legeai F."/>
            <person name="Hugueney P."/>
            <person name="Dasilva C."/>
            <person name="Horner D."/>
            <person name="Mica E."/>
            <person name="Jublot D."/>
            <person name="Poulain J."/>
            <person name="Bruyere C."/>
            <person name="Billault A."/>
            <person name="Segurens B."/>
            <person name="Gouyvenoux M."/>
            <person name="Ugarte E."/>
            <person name="Cattonaro F."/>
            <person name="Anthouard V."/>
            <person name="Vico V."/>
            <person name="Del Fabbro C."/>
            <person name="Alaux M."/>
            <person name="Di Gaspero G."/>
            <person name="Dumas V."/>
            <person name="Felice N."/>
            <person name="Paillard S."/>
            <person name="Juman I."/>
            <person name="Moroldo M."/>
            <person name="Scalabrin S."/>
            <person name="Canaguier A."/>
            <person name="Le Clainche I."/>
            <person name="Malacrida G."/>
            <person name="Durand E."/>
            <person name="Pesole G."/>
            <person name="Laucou V."/>
            <person name="Chatelet P."/>
            <person name="Merdinoglu D."/>
            <person name="Delledonne M."/>
            <person name="Pezzotti M."/>
            <person name="Lecharny A."/>
            <person name="Scarpelli C."/>
            <person name="Artiguenave F."/>
            <person name="Pe M.E."/>
            <person name="Valle G."/>
            <person name="Morgante M."/>
            <person name="Caboche M."/>
            <person name="Adam-Blondon A.-F."/>
            <person name="Weissenbach J."/>
            <person name="Quetier F."/>
            <person name="Wincker P."/>
        </authorList>
    </citation>
    <scope>NUCLEOTIDE SEQUENCE [LARGE SCALE GENOMIC DNA]</scope>
    <source>
        <strain evidence="2">cv. Pinot noir / PN40024</strain>
    </source>
</reference>